<evidence type="ECO:0000259" key="2">
    <source>
        <dbReference type="PROSITE" id="PS50943"/>
    </source>
</evidence>
<dbReference type="InterPro" id="IPR001387">
    <property type="entry name" value="Cro/C1-type_HTH"/>
</dbReference>
<dbReference type="EMBL" id="LWCA01001635">
    <property type="protein sequence ID" value="OAF64752.1"/>
    <property type="molecule type" value="Genomic_DNA"/>
</dbReference>
<proteinExistence type="predicted"/>
<evidence type="ECO:0000313" key="4">
    <source>
        <dbReference type="Proteomes" id="UP000078046"/>
    </source>
</evidence>
<accession>A0A177AT99</accession>
<evidence type="ECO:0000313" key="3">
    <source>
        <dbReference type="EMBL" id="OAF64752.1"/>
    </source>
</evidence>
<gene>
    <name evidence="3" type="ORF">A3Q56_07535</name>
</gene>
<dbReference type="OrthoDB" id="10253401at2759"/>
<dbReference type="CDD" id="cd00093">
    <property type="entry name" value="HTH_XRE"/>
    <property type="match status" value="1"/>
</dbReference>
<keyword evidence="4" id="KW-1185">Reference proteome</keyword>
<dbReference type="GO" id="GO:0005634">
    <property type="term" value="C:nucleus"/>
    <property type="evidence" value="ECO:0007669"/>
    <property type="project" value="TreeGrafter"/>
</dbReference>
<feature type="domain" description="HTH cro/C1-type" evidence="2">
    <location>
        <begin position="76"/>
        <end position="133"/>
    </location>
</feature>
<protein>
    <submittedName>
        <fullName evidence="3">Multiprotein-bridging factor 1a</fullName>
    </submittedName>
</protein>
<comment type="caution">
    <text evidence="3">The sequence shown here is derived from an EMBL/GenBank/DDBJ whole genome shotgun (WGS) entry which is preliminary data.</text>
</comment>
<dbReference type="AlphaFoldDB" id="A0A177AT99"/>
<dbReference type="SMART" id="SM00530">
    <property type="entry name" value="HTH_XRE"/>
    <property type="match status" value="1"/>
</dbReference>
<evidence type="ECO:0000256" key="1">
    <source>
        <dbReference type="ARBA" id="ARBA00023125"/>
    </source>
</evidence>
<organism evidence="3 4">
    <name type="scientific">Intoshia linei</name>
    <dbReference type="NCBI Taxonomy" id="1819745"/>
    <lineage>
        <taxon>Eukaryota</taxon>
        <taxon>Metazoa</taxon>
        <taxon>Spiralia</taxon>
        <taxon>Lophotrochozoa</taxon>
        <taxon>Mesozoa</taxon>
        <taxon>Orthonectida</taxon>
        <taxon>Rhopaluridae</taxon>
        <taxon>Intoshia</taxon>
    </lineage>
</organism>
<dbReference type="PANTHER" id="PTHR10245">
    <property type="entry name" value="ENDOTHELIAL DIFFERENTIATION-RELATED FACTOR 1 MULTIPROTEIN BRIDGING FACTOR 1"/>
    <property type="match status" value="1"/>
</dbReference>
<dbReference type="Gene3D" id="1.10.260.40">
    <property type="entry name" value="lambda repressor-like DNA-binding domains"/>
    <property type="match status" value="1"/>
</dbReference>
<dbReference type="Proteomes" id="UP000078046">
    <property type="component" value="Unassembled WGS sequence"/>
</dbReference>
<dbReference type="Pfam" id="PF01381">
    <property type="entry name" value="HTH_3"/>
    <property type="match status" value="1"/>
</dbReference>
<keyword evidence="1" id="KW-0238">DNA-binding</keyword>
<dbReference type="SUPFAM" id="SSF47413">
    <property type="entry name" value="lambda repressor-like DNA-binding domains"/>
    <property type="match status" value="1"/>
</dbReference>
<dbReference type="GO" id="GO:0003677">
    <property type="term" value="F:DNA binding"/>
    <property type="evidence" value="ECO:0007669"/>
    <property type="project" value="UniProtKB-KW"/>
</dbReference>
<dbReference type="InterPro" id="IPR010982">
    <property type="entry name" value="Lambda_DNA-bd_dom_sf"/>
</dbReference>
<reference evidence="3 4" key="1">
    <citation type="submission" date="2016-04" db="EMBL/GenBank/DDBJ databases">
        <title>The genome of Intoshia linei affirms orthonectids as highly simplified spiralians.</title>
        <authorList>
            <person name="Mikhailov K.V."/>
            <person name="Slusarev G.S."/>
            <person name="Nikitin M.A."/>
            <person name="Logacheva M.D."/>
            <person name="Penin A."/>
            <person name="Aleoshin V."/>
            <person name="Panchin Y.V."/>
        </authorList>
    </citation>
    <scope>NUCLEOTIDE SEQUENCE [LARGE SCALE GENOMIC DNA]</scope>
    <source>
        <strain evidence="3">Intl2013</strain>
        <tissue evidence="3">Whole animal</tissue>
    </source>
</reference>
<name>A0A177AT99_9BILA</name>
<sequence length="144" mass="16030">MNLNRPNDLETVFFRNGKKMTKSQIIKADEDEKIRKQRGGTDTGVRVVGDTAKKYLDDDPASLKIAKVSNNTCQEVANQRKLKNLSQKQLGMQINVDAKTIQAIENGTASKSGSFDSTLSKLERYFGVNLRGKEIGQPKGKKKK</sequence>
<dbReference type="PANTHER" id="PTHR10245:SF15">
    <property type="entry name" value="ENDOTHELIAL DIFFERENTIATION-RELATED FACTOR 1"/>
    <property type="match status" value="1"/>
</dbReference>
<dbReference type="PROSITE" id="PS50943">
    <property type="entry name" value="HTH_CROC1"/>
    <property type="match status" value="1"/>
</dbReference>